<evidence type="ECO:0000313" key="1">
    <source>
        <dbReference type="EMBL" id="BBJ46578.1"/>
    </source>
</evidence>
<dbReference type="Proteomes" id="UP000463951">
    <property type="component" value="Chromosome"/>
</dbReference>
<proteinExistence type="predicted"/>
<protein>
    <submittedName>
        <fullName evidence="1">Uncharacterized protein</fullName>
    </submittedName>
</protein>
<accession>A0A499V2H3</accession>
<dbReference type="EMBL" id="AP019620">
    <property type="protein sequence ID" value="BBJ46578.1"/>
    <property type="molecule type" value="Genomic_DNA"/>
</dbReference>
<name>A0A499V2H3_9ACTN</name>
<gene>
    <name evidence="1" type="ORF">SSPO_092960</name>
</gene>
<evidence type="ECO:0000313" key="2">
    <source>
        <dbReference type="Proteomes" id="UP000463951"/>
    </source>
</evidence>
<dbReference type="AlphaFoldDB" id="A0A499V2H3"/>
<sequence length="70" mass="7289">MASVARALHVDLPWRLCRDTSGLDGLVHAVGNDGREIYWSHAGDGTGTNAAEDSEYAGGLLLPAPAEARG</sequence>
<organism evidence="1 2">
    <name type="scientific">Streptomyces antimycoticus</name>
    <dbReference type="NCBI Taxonomy" id="68175"/>
    <lineage>
        <taxon>Bacteria</taxon>
        <taxon>Bacillati</taxon>
        <taxon>Actinomycetota</taxon>
        <taxon>Actinomycetes</taxon>
        <taxon>Kitasatosporales</taxon>
        <taxon>Streptomycetaceae</taxon>
        <taxon>Streptomyces</taxon>
        <taxon>Streptomyces violaceusniger group</taxon>
    </lineage>
</organism>
<reference evidence="1 2" key="1">
    <citation type="journal article" date="2020" name="Int. J. Syst. Evol. Microbiol.">
        <title>Reclassification of Streptomyces castelarensis and Streptomyces sporoclivatus as later heterotypic synonyms of Streptomyces antimycoticus.</title>
        <authorList>
            <person name="Komaki H."/>
            <person name="Tamura T."/>
        </authorList>
    </citation>
    <scope>NUCLEOTIDE SEQUENCE [LARGE SCALE GENOMIC DNA]</scope>
    <source>
        <strain evidence="1 2">NBRC 100767</strain>
    </source>
</reference>